<dbReference type="GO" id="GO:0019509">
    <property type="term" value="P:L-methionine salvage from methylthioadenosine"/>
    <property type="evidence" value="ECO:0007669"/>
    <property type="project" value="UniProtKB-UniRule"/>
</dbReference>
<keyword evidence="1 2" id="KW-0413">Isomerase</keyword>
<feature type="site" description="Transition state stabilizer" evidence="2">
    <location>
        <position position="159"/>
    </location>
</feature>
<keyword evidence="4" id="KW-1185">Reference proteome</keyword>
<keyword evidence="3" id="KW-0648">Protein biosynthesis</keyword>
<dbReference type="Gene3D" id="3.40.50.10470">
    <property type="entry name" value="Translation initiation factor eif-2b, domain 2"/>
    <property type="match status" value="1"/>
</dbReference>
<evidence type="ECO:0000256" key="1">
    <source>
        <dbReference type="ARBA" id="ARBA00023235"/>
    </source>
</evidence>
<keyword evidence="2" id="KW-0028">Amino-acid biosynthesis</keyword>
<dbReference type="STRING" id="670386.D3BL61"/>
<comment type="subcellular location">
    <subcellularLocation>
        <location evidence="2">Cytoplasm</location>
    </subcellularLocation>
    <subcellularLocation>
        <location evidence="2">Nucleus</location>
    </subcellularLocation>
</comment>
<dbReference type="InterPro" id="IPR011559">
    <property type="entry name" value="Initiation_fac_2B_a/b/d"/>
</dbReference>
<dbReference type="GO" id="GO:0046523">
    <property type="term" value="F:S-methyl-5-thioribose-1-phosphate isomerase activity"/>
    <property type="evidence" value="ECO:0007669"/>
    <property type="project" value="UniProtKB-UniRule"/>
</dbReference>
<dbReference type="Pfam" id="PF01008">
    <property type="entry name" value="IF-2B"/>
    <property type="match status" value="1"/>
</dbReference>
<gene>
    <name evidence="3" type="ORF">PPL_09293</name>
</gene>
<dbReference type="GO" id="GO:0005737">
    <property type="term" value="C:cytoplasm"/>
    <property type="evidence" value="ECO:0007669"/>
    <property type="project" value="UniProtKB-SubCell"/>
</dbReference>
<keyword evidence="2" id="KW-0963">Cytoplasm</keyword>
<proteinExistence type="inferred from homology"/>
<reference evidence="3 4" key="1">
    <citation type="journal article" date="2011" name="Genome Res.">
        <title>Phylogeny-wide analysis of social amoeba genomes highlights ancient origins for complex intercellular communication.</title>
        <authorList>
            <person name="Heidel A.J."/>
            <person name="Lawal H.M."/>
            <person name="Felder M."/>
            <person name="Schilde C."/>
            <person name="Helps N.R."/>
            <person name="Tunggal B."/>
            <person name="Rivero F."/>
            <person name="John U."/>
            <person name="Schleicher M."/>
            <person name="Eichinger L."/>
            <person name="Platzer M."/>
            <person name="Noegel A.A."/>
            <person name="Schaap P."/>
            <person name="Gloeckner G."/>
        </authorList>
    </citation>
    <scope>NUCLEOTIDE SEQUENCE [LARGE SCALE GENOMIC DNA]</scope>
    <source>
        <strain evidence="4">ATCC 26659 / Pp 5 / PN500</strain>
    </source>
</reference>
<dbReference type="PANTHER" id="PTHR43475:SF1">
    <property type="entry name" value="METHYLTHIORIBOSE-1-PHOSPHATE ISOMERASE"/>
    <property type="match status" value="1"/>
</dbReference>
<dbReference type="FunFam" id="3.40.50.10470:FF:000006">
    <property type="entry name" value="Methylthioribose-1-phosphate isomerase"/>
    <property type="match status" value="1"/>
</dbReference>
<keyword evidence="2" id="KW-0539">Nucleus</keyword>
<dbReference type="InterPro" id="IPR042529">
    <property type="entry name" value="IF_2B-like_C"/>
</dbReference>
<dbReference type="SUPFAM" id="SSF100950">
    <property type="entry name" value="NagB/RpiA/CoA transferase-like"/>
    <property type="match status" value="1"/>
</dbReference>
<evidence type="ECO:0000313" key="4">
    <source>
        <dbReference type="Proteomes" id="UP000001396"/>
    </source>
</evidence>
<dbReference type="InterPro" id="IPR000649">
    <property type="entry name" value="IF-2B-related"/>
</dbReference>
<dbReference type="GO" id="GO:0003743">
    <property type="term" value="F:translation initiation factor activity"/>
    <property type="evidence" value="ECO:0007669"/>
    <property type="project" value="UniProtKB-KW"/>
</dbReference>
<dbReference type="Gene3D" id="1.20.120.420">
    <property type="entry name" value="translation initiation factor eif-2b, domain 1"/>
    <property type="match status" value="1"/>
</dbReference>
<dbReference type="InterPro" id="IPR037171">
    <property type="entry name" value="NagB/RpiA_transferase-like"/>
</dbReference>
<dbReference type="NCBIfam" id="TIGR00512">
    <property type="entry name" value="salvage_mtnA"/>
    <property type="match status" value="1"/>
</dbReference>
<dbReference type="Proteomes" id="UP000001396">
    <property type="component" value="Unassembled WGS sequence"/>
</dbReference>
<dbReference type="InParanoid" id="D3BL61"/>
<comment type="pathway">
    <text evidence="2">Amino-acid biosynthesis; L-methionine biosynthesis via salvage pathway; L-methionine from S-methyl-5-thio-alpha-D-ribose 1-phosphate: step 1/6.</text>
</comment>
<keyword evidence="2" id="KW-0486">Methionine biosynthesis</keyword>
<name>D3BL61_HETP5</name>
<protein>
    <recommendedName>
        <fullName evidence="2">Methylthioribose-1-phosphate isomerase</fullName>
        <shortName evidence="2">M1Pi</shortName>
        <shortName evidence="2">MTR-1-P isomerase</shortName>
        <ecNumber evidence="2">5.3.1.23</ecNumber>
    </recommendedName>
    <alternativeName>
        <fullName evidence="2">S-methyl-5-thioribose-1-phosphate isomerase</fullName>
    </alternativeName>
    <alternativeName>
        <fullName evidence="2">Translation initiation factor eIF-2B subunit alpha/beta/delta-like protein</fullName>
    </alternativeName>
</protein>
<dbReference type="RefSeq" id="XP_020429923.1">
    <property type="nucleotide sequence ID" value="XM_020580090.1"/>
</dbReference>
<dbReference type="GO" id="GO:0005634">
    <property type="term" value="C:nucleus"/>
    <property type="evidence" value="ECO:0007669"/>
    <property type="project" value="UniProtKB-SubCell"/>
</dbReference>
<organism evidence="3 4">
    <name type="scientific">Heterostelium pallidum (strain ATCC 26659 / Pp 5 / PN500)</name>
    <name type="common">Cellular slime mold</name>
    <name type="synonym">Polysphondylium pallidum</name>
    <dbReference type="NCBI Taxonomy" id="670386"/>
    <lineage>
        <taxon>Eukaryota</taxon>
        <taxon>Amoebozoa</taxon>
        <taxon>Evosea</taxon>
        <taxon>Eumycetozoa</taxon>
        <taxon>Dictyostelia</taxon>
        <taxon>Acytosteliales</taxon>
        <taxon>Acytosteliaceae</taxon>
        <taxon>Heterostelium</taxon>
    </lineage>
</organism>
<dbReference type="EC" id="5.3.1.23" evidence="2"/>
<dbReference type="FunCoup" id="D3BL61">
    <property type="interactions" value="565"/>
</dbReference>
<dbReference type="UniPathway" id="UPA00904">
    <property type="reaction ID" value="UER00874"/>
</dbReference>
<dbReference type="NCBIfam" id="TIGR00524">
    <property type="entry name" value="eIF-2B_rel"/>
    <property type="match status" value="1"/>
</dbReference>
<accession>D3BL61</accession>
<dbReference type="InterPro" id="IPR027363">
    <property type="entry name" value="M1Pi_N"/>
</dbReference>
<comment type="caution">
    <text evidence="3">The sequence shown here is derived from an EMBL/GenBank/DDBJ whole genome shotgun (WGS) entry which is preliminary data.</text>
</comment>
<dbReference type="InterPro" id="IPR005251">
    <property type="entry name" value="IF-M1Pi"/>
</dbReference>
<comment type="catalytic activity">
    <reaction evidence="2">
        <text>5-(methylsulfanyl)-alpha-D-ribose 1-phosphate = 5-(methylsulfanyl)-D-ribulose 1-phosphate</text>
        <dbReference type="Rhea" id="RHEA:19989"/>
        <dbReference type="ChEBI" id="CHEBI:58533"/>
        <dbReference type="ChEBI" id="CHEBI:58548"/>
        <dbReference type="EC" id="5.3.1.23"/>
    </reaction>
</comment>
<sequence length="352" mass="38452">MEKFEYLSIRYDGKGLLEILDQRKLPDVEEWLVSAKPEDMIGYIKQLSVRGAPLIGVAACVALFLYVNNEESARAQCLTEEEVTVVATKLRDARPTAVNLMNNLDEMLQLTVKPTADFSAANLGRIARAIIDREVDMCARISVAGAELLSDGDNVLTHCNTGAIATPGMGTALGIIREAWRQGKKIHVYVDETRPLLQGGRLTTYELAREKIPHTLICDNMAATLMAQGKIQRVLVGADRIACNGDFANKIGTYSVAVLAHYHGVPFHGVAPWSTVDLLCPSGKDIPIEERQASEVQGVSGAFGNVRWAPANTPTFNPAFDVTPVELVTSHILDTGIYTQQQLKDSILTKHK</sequence>
<dbReference type="NCBIfam" id="NF004326">
    <property type="entry name" value="PRK05720.1"/>
    <property type="match status" value="1"/>
</dbReference>
<dbReference type="PANTHER" id="PTHR43475">
    <property type="entry name" value="METHYLTHIORIBOSE-1-PHOSPHATE ISOMERASE"/>
    <property type="match status" value="1"/>
</dbReference>
<comment type="similarity">
    <text evidence="2">Belongs to the eIF-2B alpha/beta/delta subunits family. MtnA subfamily.</text>
</comment>
<dbReference type="AlphaFoldDB" id="D3BL61"/>
<evidence type="ECO:0000256" key="2">
    <source>
        <dbReference type="HAMAP-Rule" id="MF_03119"/>
    </source>
</evidence>
<dbReference type="HAMAP" id="MF_01678">
    <property type="entry name" value="Salvage_MtnA"/>
    <property type="match status" value="1"/>
</dbReference>
<dbReference type="EMBL" id="ADBJ01000039">
    <property type="protein sequence ID" value="EFA77795.1"/>
    <property type="molecule type" value="Genomic_DNA"/>
</dbReference>
<evidence type="ECO:0000313" key="3">
    <source>
        <dbReference type="EMBL" id="EFA77795.1"/>
    </source>
</evidence>
<feature type="active site" description="Proton donor" evidence="2">
    <location>
        <position position="239"/>
    </location>
</feature>
<dbReference type="OMA" id="RLWVDET"/>
<dbReference type="GeneID" id="31364768"/>
<keyword evidence="3" id="KW-0396">Initiation factor</keyword>
<comment type="function">
    <text evidence="2">Catalyzes the interconversion of methylthioribose-1-phosphate (MTR-1-P) into methylthioribulose-1-phosphate (MTRu-1-P).</text>
</comment>